<keyword evidence="1" id="KW-1133">Transmembrane helix</keyword>
<proteinExistence type="predicted"/>
<feature type="transmembrane region" description="Helical" evidence="1">
    <location>
        <begin position="120"/>
        <end position="139"/>
    </location>
</feature>
<feature type="transmembrane region" description="Helical" evidence="1">
    <location>
        <begin position="60"/>
        <end position="82"/>
    </location>
</feature>
<keyword evidence="3" id="KW-1185">Reference proteome</keyword>
<protein>
    <submittedName>
        <fullName evidence="2">Chemotaxis protein CheY</fullName>
    </submittedName>
</protein>
<comment type="caution">
    <text evidence="2">The sequence shown here is derived from an EMBL/GenBank/DDBJ whole genome shotgun (WGS) entry which is preliminary data.</text>
</comment>
<feature type="transmembrane region" description="Helical" evidence="1">
    <location>
        <begin position="32"/>
        <end position="54"/>
    </location>
</feature>
<evidence type="ECO:0000313" key="3">
    <source>
        <dbReference type="Proteomes" id="UP000272015"/>
    </source>
</evidence>
<keyword evidence="1" id="KW-0472">Membrane</keyword>
<accession>A0A3A5MEB2</accession>
<gene>
    <name evidence="2" type="ORF">D6T64_10035</name>
</gene>
<reference evidence="2 3" key="1">
    <citation type="submission" date="2018-09" db="EMBL/GenBank/DDBJ databases">
        <title>Novel species of Cryobacterium.</title>
        <authorList>
            <person name="Liu Q."/>
            <person name="Xin Y.-H."/>
        </authorList>
    </citation>
    <scope>NUCLEOTIDE SEQUENCE [LARGE SCALE GENOMIC DNA]</scope>
    <source>
        <strain evidence="2 3">Hh39</strain>
    </source>
</reference>
<dbReference type="AlphaFoldDB" id="A0A3A5MEB2"/>
<dbReference type="RefSeq" id="WP_119974541.1">
    <property type="nucleotide sequence ID" value="NZ_JBHSQA010000001.1"/>
</dbReference>
<name>A0A3A5MEB2_9MICO</name>
<dbReference type="EMBL" id="QZVS01000082">
    <property type="protein sequence ID" value="RJT88470.1"/>
    <property type="molecule type" value="Genomic_DNA"/>
</dbReference>
<keyword evidence="1" id="KW-0812">Transmembrane</keyword>
<evidence type="ECO:0000313" key="2">
    <source>
        <dbReference type="EMBL" id="RJT88470.1"/>
    </source>
</evidence>
<dbReference type="Proteomes" id="UP000272015">
    <property type="component" value="Unassembled WGS sequence"/>
</dbReference>
<evidence type="ECO:0000256" key="1">
    <source>
        <dbReference type="SAM" id="Phobius"/>
    </source>
</evidence>
<sequence>METQSPVSPAEARSLLDHADRISRQAHESTRWPYITFILALGVSTSLGTLAMGLTTGDAFGMSYFGTLTVGLALIIFFSISIQGRAAFARSRRWTAYIAIWVATYAAAIVVAAWVHGSVLWSGITSGLILVVTMSCAAYEARR</sequence>
<organism evidence="2 3">
    <name type="scientific">Cryobacterium melibiosiphilum</name>
    <dbReference type="NCBI Taxonomy" id="995039"/>
    <lineage>
        <taxon>Bacteria</taxon>
        <taxon>Bacillati</taxon>
        <taxon>Actinomycetota</taxon>
        <taxon>Actinomycetes</taxon>
        <taxon>Micrococcales</taxon>
        <taxon>Microbacteriaceae</taxon>
        <taxon>Cryobacterium</taxon>
    </lineage>
</organism>
<feature type="transmembrane region" description="Helical" evidence="1">
    <location>
        <begin position="94"/>
        <end position="114"/>
    </location>
</feature>
<dbReference type="OrthoDB" id="5020001at2"/>